<reference evidence="1" key="1">
    <citation type="submission" date="2021-01" db="UniProtKB">
        <authorList>
            <consortium name="EnsemblPlants"/>
        </authorList>
    </citation>
    <scope>IDENTIFICATION</scope>
</reference>
<protein>
    <submittedName>
        <fullName evidence="1">Uncharacterized protein</fullName>
    </submittedName>
</protein>
<sequence>MAIATFSLLGSHCHYAFRPASVTSPPVSVTVNTLRFRHRLAATPQNAVYEFEEPYVVDGIKEYFEGAKDLIRPDGGPPRWFSPLEGGLCSDEAPLLLYLPGT</sequence>
<organism evidence="1 2">
    <name type="scientific">Kalanchoe fedtschenkoi</name>
    <name type="common">Lavender scallops</name>
    <name type="synonym">South American air plant</name>
    <dbReference type="NCBI Taxonomy" id="63787"/>
    <lineage>
        <taxon>Eukaryota</taxon>
        <taxon>Viridiplantae</taxon>
        <taxon>Streptophyta</taxon>
        <taxon>Embryophyta</taxon>
        <taxon>Tracheophyta</taxon>
        <taxon>Spermatophyta</taxon>
        <taxon>Magnoliopsida</taxon>
        <taxon>eudicotyledons</taxon>
        <taxon>Gunneridae</taxon>
        <taxon>Pentapetalae</taxon>
        <taxon>Saxifragales</taxon>
        <taxon>Crassulaceae</taxon>
        <taxon>Kalanchoe</taxon>
    </lineage>
</organism>
<evidence type="ECO:0000313" key="1">
    <source>
        <dbReference type="EnsemblPlants" id="Kaladp0071s0340.1.v1.1.CDS.1"/>
    </source>
</evidence>
<dbReference type="Gramene" id="Kaladp0071s0340.1.v1.1">
    <property type="protein sequence ID" value="Kaladp0071s0340.1.v1.1.CDS.1"/>
    <property type="gene ID" value="Kaladp0071s0340.v1.1"/>
</dbReference>
<keyword evidence="2" id="KW-1185">Reference proteome</keyword>
<accession>A0A7N1A1F9</accession>
<dbReference type="EnsemblPlants" id="Kaladp0071s0340.1.v1.1">
    <property type="protein sequence ID" value="Kaladp0071s0340.1.v1.1.CDS.1"/>
    <property type="gene ID" value="Kaladp0071s0340.v1.1"/>
</dbReference>
<dbReference type="AlphaFoldDB" id="A0A7N1A1F9"/>
<proteinExistence type="predicted"/>
<evidence type="ECO:0000313" key="2">
    <source>
        <dbReference type="Proteomes" id="UP000594263"/>
    </source>
</evidence>
<name>A0A7N1A1F9_KALFE</name>
<dbReference type="Proteomes" id="UP000594263">
    <property type="component" value="Unplaced"/>
</dbReference>